<protein>
    <recommendedName>
        <fullName evidence="3">DUF302 domain-containing protein</fullName>
    </recommendedName>
</protein>
<keyword evidence="2" id="KW-1185">Reference proteome</keyword>
<gene>
    <name evidence="1" type="ORF">WFA24289_01580</name>
</gene>
<evidence type="ECO:0000313" key="2">
    <source>
        <dbReference type="Proteomes" id="UP000789707"/>
    </source>
</evidence>
<reference evidence="1 2" key="1">
    <citation type="submission" date="2021-11" db="EMBL/GenBank/DDBJ databases">
        <authorList>
            <person name="Depoorter E."/>
        </authorList>
    </citation>
    <scope>NUCLEOTIDE SEQUENCE [LARGE SCALE GENOMIC DNA]</scope>
    <source>
        <strain evidence="1 2">LMG 24289</strain>
    </source>
</reference>
<accession>A0ABM8Z958</accession>
<dbReference type="Proteomes" id="UP000789707">
    <property type="component" value="Unassembled WGS sequence"/>
</dbReference>
<organism evidence="1 2">
    <name type="scientific">Periweissella fabaria</name>
    <dbReference type="NCBI Taxonomy" id="546157"/>
    <lineage>
        <taxon>Bacteria</taxon>
        <taxon>Bacillati</taxon>
        <taxon>Bacillota</taxon>
        <taxon>Bacilli</taxon>
        <taxon>Lactobacillales</taxon>
        <taxon>Lactobacillaceae</taxon>
        <taxon>Periweissella</taxon>
    </lineage>
</organism>
<proteinExistence type="predicted"/>
<evidence type="ECO:0008006" key="3">
    <source>
        <dbReference type="Google" id="ProtNLM"/>
    </source>
</evidence>
<comment type="caution">
    <text evidence="1">The sequence shown here is derived from an EMBL/GenBank/DDBJ whole genome shotgun (WGS) entry which is preliminary data.</text>
</comment>
<sequence>MEILGSEFLEIVKNEQVLEAKTTLANFNELNFTAAFAILDQNITKQTVTRVQIDVSELVEGEPLILSLETSVINLPLRYTNALTKLVDEETMYPVNVYMIVEHPMVSQSSLFIQKAASVAAYLDDPTSVQERVKTFFADQVALIKAGGWESLVEPTTDEPVQEPTE</sequence>
<name>A0ABM8Z958_9LACO</name>
<dbReference type="EMBL" id="CAKKNS010000007">
    <property type="protein sequence ID" value="CAH0417248.1"/>
    <property type="molecule type" value="Genomic_DNA"/>
</dbReference>
<evidence type="ECO:0000313" key="1">
    <source>
        <dbReference type="EMBL" id="CAH0417248.1"/>
    </source>
</evidence>